<dbReference type="InterPro" id="IPR049258">
    <property type="entry name" value="ODAD1_CC"/>
</dbReference>
<accession>A0A7R9PB43</accession>
<dbReference type="InterPro" id="IPR051876">
    <property type="entry name" value="ODA-DC/CCD"/>
</dbReference>
<feature type="domain" description="ODAD1 central coiled coil region" evidence="4">
    <location>
        <begin position="143"/>
        <end position="421"/>
    </location>
</feature>
<gene>
    <name evidence="5" type="ORF">TCMB3V08_LOCUS8948</name>
</gene>
<evidence type="ECO:0000313" key="5">
    <source>
        <dbReference type="EMBL" id="CAD7576378.1"/>
    </source>
</evidence>
<dbReference type="AlphaFoldDB" id="A0A7R9PB43"/>
<evidence type="ECO:0000256" key="1">
    <source>
        <dbReference type="ARBA" id="ARBA00023054"/>
    </source>
</evidence>
<dbReference type="Pfam" id="PF21773">
    <property type="entry name" value="ODAD1_CC"/>
    <property type="match status" value="1"/>
</dbReference>
<dbReference type="PANTHER" id="PTHR21694">
    <property type="entry name" value="COILED-COIL DOMAIN-CONTAINING PROTEIN 63"/>
    <property type="match status" value="1"/>
</dbReference>
<dbReference type="EMBL" id="OE184166">
    <property type="protein sequence ID" value="CAD7576378.1"/>
    <property type="molecule type" value="Genomic_DNA"/>
</dbReference>
<evidence type="ECO:0000256" key="3">
    <source>
        <dbReference type="SAM" id="MobiDB-lite"/>
    </source>
</evidence>
<protein>
    <submittedName>
        <fullName evidence="5">(California timema) hypothetical protein</fullName>
    </submittedName>
</protein>
<sequence>MIDLQELTLNDQKNSEEIAQREVNYLKQRHKVLSNTLKHDAVESHLDLQKKIIQVLQDEKEDLFRSLMVATSGYHVDAGVEKREEIRARLDSLEKYGEDIRKAKSIIKELDEHLQRTWKEVMNLRRKVPSESVHQANYYKSIKSRHALESRLHVLNVKTDSILGDNVRLRCLIDEQMNERHLFKKTFSALENRLDAGKKVMHDIVDQVTMTYDERDELQDREKGLVTRSKHNTALQSSEMQSLHRKLDHKVKLKEFVGTKGTVRRMTCILEKRRKKRIQRMFNIKASIREYKAHLTRIKEHYGETSFTKICDIFSKRNDENFGLHQHATHIRTALRQLKVELSALRQQIREETAHVEQRRAGHAENLVVLAKRERLCCEETSRGQTQLEELDRTIASLLEGLERVCEMLRCDRTPLLELLGGNLHITCNNVGLYLPLIENRVYEMLHQTYLKERPALLDEEQTEGTKGGTEEETAPRGKKTVSVVVKGKLYRAPLDVVTLCPLCIEQEEMLHFDAQQPVPLSKEQVIQVLTKKGEKNEFLDGQHAVSACTDPKSRQMTQRRAHS</sequence>
<proteinExistence type="predicted"/>
<keyword evidence="1 2" id="KW-0175">Coiled coil</keyword>
<name>A0A7R9PB43_TIMCA</name>
<dbReference type="PANTHER" id="PTHR21694:SF18">
    <property type="entry name" value="COILED-COIL DOMAIN-CONTAINING PROTEIN 63"/>
    <property type="match status" value="1"/>
</dbReference>
<organism evidence="5">
    <name type="scientific">Timema californicum</name>
    <name type="common">California timema</name>
    <name type="synonym">Walking stick</name>
    <dbReference type="NCBI Taxonomy" id="61474"/>
    <lineage>
        <taxon>Eukaryota</taxon>
        <taxon>Metazoa</taxon>
        <taxon>Ecdysozoa</taxon>
        <taxon>Arthropoda</taxon>
        <taxon>Hexapoda</taxon>
        <taxon>Insecta</taxon>
        <taxon>Pterygota</taxon>
        <taxon>Neoptera</taxon>
        <taxon>Polyneoptera</taxon>
        <taxon>Phasmatodea</taxon>
        <taxon>Timematodea</taxon>
        <taxon>Timematoidea</taxon>
        <taxon>Timematidae</taxon>
        <taxon>Timema</taxon>
    </lineage>
</organism>
<feature type="region of interest" description="Disordered" evidence="3">
    <location>
        <begin position="457"/>
        <end position="477"/>
    </location>
</feature>
<evidence type="ECO:0000256" key="2">
    <source>
        <dbReference type="SAM" id="Coils"/>
    </source>
</evidence>
<feature type="coiled-coil region" evidence="2">
    <location>
        <begin position="328"/>
        <end position="355"/>
    </location>
</feature>
<evidence type="ECO:0000259" key="4">
    <source>
        <dbReference type="Pfam" id="PF21773"/>
    </source>
</evidence>
<reference evidence="5" key="1">
    <citation type="submission" date="2020-11" db="EMBL/GenBank/DDBJ databases">
        <authorList>
            <person name="Tran Van P."/>
        </authorList>
    </citation>
    <scope>NUCLEOTIDE SEQUENCE</scope>
</reference>